<accession>A0AAE1D7T5</accession>
<sequence>MLVLDSTESPRVLFSSPRHVGDSDGTSTSLKGLYHTPSPVLLAETCWRQGRNQHLTERHVGDRDGTSTSLKGLYHTPSPVLLAETCWRQGRNQHLTESEVKNFSSNQLNEVEALQSFQFPRHLPDNSAPDGLIVAFPGFPHPQVLTAESCWVGQDVMIDIEIYTTREDGSMCNV</sequence>
<proteinExistence type="predicted"/>
<reference evidence="1" key="1">
    <citation type="journal article" date="2023" name="G3 (Bethesda)">
        <title>A reference genome for the long-term kleptoplast-retaining sea slug Elysia crispata morphotype clarki.</title>
        <authorList>
            <person name="Eastman K.E."/>
            <person name="Pendleton A.L."/>
            <person name="Shaikh M.A."/>
            <person name="Suttiyut T."/>
            <person name="Ogas R."/>
            <person name="Tomko P."/>
            <person name="Gavelis G."/>
            <person name="Widhalm J.R."/>
            <person name="Wisecaver J.H."/>
        </authorList>
    </citation>
    <scope>NUCLEOTIDE SEQUENCE</scope>
    <source>
        <strain evidence="1">ECLA1</strain>
    </source>
</reference>
<name>A0AAE1D7T5_9GAST</name>
<dbReference type="AlphaFoldDB" id="A0AAE1D7T5"/>
<dbReference type="EMBL" id="JAWDGP010004969">
    <property type="protein sequence ID" value="KAK3760649.1"/>
    <property type="molecule type" value="Genomic_DNA"/>
</dbReference>
<evidence type="ECO:0000313" key="2">
    <source>
        <dbReference type="Proteomes" id="UP001283361"/>
    </source>
</evidence>
<gene>
    <name evidence="1" type="ORF">RRG08_058647</name>
</gene>
<dbReference type="Proteomes" id="UP001283361">
    <property type="component" value="Unassembled WGS sequence"/>
</dbReference>
<comment type="caution">
    <text evidence="1">The sequence shown here is derived from an EMBL/GenBank/DDBJ whole genome shotgun (WGS) entry which is preliminary data.</text>
</comment>
<protein>
    <submittedName>
        <fullName evidence="1">Uncharacterized protein</fullName>
    </submittedName>
</protein>
<keyword evidence="2" id="KW-1185">Reference proteome</keyword>
<organism evidence="1 2">
    <name type="scientific">Elysia crispata</name>
    <name type="common">lettuce slug</name>
    <dbReference type="NCBI Taxonomy" id="231223"/>
    <lineage>
        <taxon>Eukaryota</taxon>
        <taxon>Metazoa</taxon>
        <taxon>Spiralia</taxon>
        <taxon>Lophotrochozoa</taxon>
        <taxon>Mollusca</taxon>
        <taxon>Gastropoda</taxon>
        <taxon>Heterobranchia</taxon>
        <taxon>Euthyneura</taxon>
        <taxon>Panpulmonata</taxon>
        <taxon>Sacoglossa</taxon>
        <taxon>Placobranchoidea</taxon>
        <taxon>Plakobranchidae</taxon>
        <taxon>Elysia</taxon>
    </lineage>
</organism>
<evidence type="ECO:0000313" key="1">
    <source>
        <dbReference type="EMBL" id="KAK3760649.1"/>
    </source>
</evidence>